<sequence>MEFEDEVEKLLVTNFSVLELHLNTKGHVFGALVVRLLKIYHIRTNTQKLKVVLPWWFQMPQEARCLRNCLCDEPKDWRNQNISLTRLEEVEINNFTGRDLEVDFLKLIFRWAPMLTRMIVKLAYAIKQIAWPVLLAIKICSLLRFKSLASESV</sequence>
<evidence type="ECO:0000313" key="3">
    <source>
        <dbReference type="Proteomes" id="UP001231189"/>
    </source>
</evidence>
<accession>A0AAD8SME8</accession>
<dbReference type="PANTHER" id="PTHR34709:SF21">
    <property type="entry name" value="FBD DOMAIN-CONTAINING PROTEIN"/>
    <property type="match status" value="1"/>
</dbReference>
<feature type="domain" description="FBD" evidence="1">
    <location>
        <begin position="84"/>
        <end position="119"/>
    </location>
</feature>
<evidence type="ECO:0000313" key="2">
    <source>
        <dbReference type="EMBL" id="KAK1654056.1"/>
    </source>
</evidence>
<comment type="caution">
    <text evidence="2">The sequence shown here is derived from an EMBL/GenBank/DDBJ whole genome shotgun (WGS) entry which is preliminary data.</text>
</comment>
<protein>
    <recommendedName>
        <fullName evidence="1">FBD domain-containing protein</fullName>
    </recommendedName>
</protein>
<organism evidence="2 3">
    <name type="scientific">Lolium multiflorum</name>
    <name type="common">Italian ryegrass</name>
    <name type="synonym">Lolium perenne subsp. multiflorum</name>
    <dbReference type="NCBI Taxonomy" id="4521"/>
    <lineage>
        <taxon>Eukaryota</taxon>
        <taxon>Viridiplantae</taxon>
        <taxon>Streptophyta</taxon>
        <taxon>Embryophyta</taxon>
        <taxon>Tracheophyta</taxon>
        <taxon>Spermatophyta</taxon>
        <taxon>Magnoliopsida</taxon>
        <taxon>Liliopsida</taxon>
        <taxon>Poales</taxon>
        <taxon>Poaceae</taxon>
        <taxon>BOP clade</taxon>
        <taxon>Pooideae</taxon>
        <taxon>Poodae</taxon>
        <taxon>Poeae</taxon>
        <taxon>Poeae Chloroplast Group 2 (Poeae type)</taxon>
        <taxon>Loliodinae</taxon>
        <taxon>Loliinae</taxon>
        <taxon>Lolium</taxon>
    </lineage>
</organism>
<reference evidence="2" key="1">
    <citation type="submission" date="2023-07" db="EMBL/GenBank/DDBJ databases">
        <title>A chromosome-level genome assembly of Lolium multiflorum.</title>
        <authorList>
            <person name="Chen Y."/>
            <person name="Copetti D."/>
            <person name="Kolliker R."/>
            <person name="Studer B."/>
        </authorList>
    </citation>
    <scope>NUCLEOTIDE SEQUENCE</scope>
    <source>
        <strain evidence="2">02402/16</strain>
        <tissue evidence="2">Leaf</tissue>
    </source>
</reference>
<dbReference type="InterPro" id="IPR055312">
    <property type="entry name" value="FBL15-like"/>
</dbReference>
<dbReference type="Pfam" id="PF08387">
    <property type="entry name" value="FBD"/>
    <property type="match status" value="1"/>
</dbReference>
<dbReference type="InterPro" id="IPR006566">
    <property type="entry name" value="FBD"/>
</dbReference>
<dbReference type="EMBL" id="JAUUTY010000004">
    <property type="protein sequence ID" value="KAK1654056.1"/>
    <property type="molecule type" value="Genomic_DNA"/>
</dbReference>
<dbReference type="AlphaFoldDB" id="A0AAD8SME8"/>
<dbReference type="Proteomes" id="UP001231189">
    <property type="component" value="Unassembled WGS sequence"/>
</dbReference>
<gene>
    <name evidence="2" type="ORF">QYE76_071861</name>
</gene>
<proteinExistence type="predicted"/>
<name>A0AAD8SME8_LOLMU</name>
<dbReference type="PANTHER" id="PTHR34709">
    <property type="entry name" value="OS10G0396666 PROTEIN"/>
    <property type="match status" value="1"/>
</dbReference>
<evidence type="ECO:0000259" key="1">
    <source>
        <dbReference type="Pfam" id="PF08387"/>
    </source>
</evidence>
<keyword evidence="3" id="KW-1185">Reference proteome</keyword>